<keyword evidence="2 6" id="KW-0548">Nucleotidyltransferase</keyword>
<keyword evidence="4 6" id="KW-0239">DNA-directed DNA polymerase</keyword>
<dbReference type="Pfam" id="PF22912">
    <property type="entry name" value="zf-DPOE"/>
    <property type="match status" value="1"/>
</dbReference>
<keyword evidence="5 6" id="KW-0238">DNA-binding</keyword>
<proteinExistence type="inferred from homology"/>
<comment type="catalytic activity">
    <reaction evidence="6">
        <text>DNA(n) + a 2'-deoxyribonucleoside 5'-triphosphate = DNA(n+1) + diphosphate</text>
        <dbReference type="Rhea" id="RHEA:22508"/>
        <dbReference type="Rhea" id="RHEA-COMP:17339"/>
        <dbReference type="Rhea" id="RHEA-COMP:17340"/>
        <dbReference type="ChEBI" id="CHEBI:33019"/>
        <dbReference type="ChEBI" id="CHEBI:61560"/>
        <dbReference type="ChEBI" id="CHEBI:173112"/>
        <dbReference type="EC" id="2.7.7.7"/>
    </reaction>
</comment>
<name>A0ABQ9XFX2_9EUKA</name>
<evidence type="ECO:0000256" key="3">
    <source>
        <dbReference type="ARBA" id="ARBA00022705"/>
    </source>
</evidence>
<dbReference type="SMART" id="SM01159">
    <property type="entry name" value="DUF1744"/>
    <property type="match status" value="1"/>
</dbReference>
<keyword evidence="3 6" id="KW-0235">DNA replication</keyword>
<keyword evidence="6" id="KW-0862">Zinc</keyword>
<dbReference type="EC" id="2.7.7.7" evidence="6"/>
<evidence type="ECO:0000313" key="8">
    <source>
        <dbReference type="EMBL" id="KAK2950237.1"/>
    </source>
</evidence>
<dbReference type="InterPro" id="IPR013697">
    <property type="entry name" value="DNA_pol_e_suA_C"/>
</dbReference>
<accession>A0ABQ9XFX2</accession>
<evidence type="ECO:0000256" key="6">
    <source>
        <dbReference type="RuleBase" id="RU365029"/>
    </source>
</evidence>
<keyword evidence="6" id="KW-0863">Zinc-finger</keyword>
<feature type="domain" description="DNA polymerase epsilon catalytic subunit A C-terminal" evidence="7">
    <location>
        <begin position="2"/>
        <end position="247"/>
    </location>
</feature>
<evidence type="ECO:0000256" key="2">
    <source>
        <dbReference type="ARBA" id="ARBA00022695"/>
    </source>
</evidence>
<gene>
    <name evidence="8" type="ORF">BLNAU_14821</name>
</gene>
<dbReference type="InterPro" id="IPR029703">
    <property type="entry name" value="POL2"/>
</dbReference>
<evidence type="ECO:0000313" key="9">
    <source>
        <dbReference type="Proteomes" id="UP001281761"/>
    </source>
</evidence>
<evidence type="ECO:0000256" key="4">
    <source>
        <dbReference type="ARBA" id="ARBA00022932"/>
    </source>
</evidence>
<keyword evidence="6" id="KW-0539">Nucleus</keyword>
<reference evidence="8 9" key="1">
    <citation type="journal article" date="2022" name="bioRxiv">
        <title>Genomics of Preaxostyla Flagellates Illuminates Evolutionary Transitions and the Path Towards Mitochondrial Loss.</title>
        <authorList>
            <person name="Novak L.V.F."/>
            <person name="Treitli S.C."/>
            <person name="Pyrih J."/>
            <person name="Halakuc P."/>
            <person name="Pipaliya S.V."/>
            <person name="Vacek V."/>
            <person name="Brzon O."/>
            <person name="Soukal P."/>
            <person name="Eme L."/>
            <person name="Dacks J.B."/>
            <person name="Karnkowska A."/>
            <person name="Elias M."/>
            <person name="Hampl V."/>
        </authorList>
    </citation>
    <scope>NUCLEOTIDE SEQUENCE [LARGE SCALE GENOMIC DNA]</scope>
    <source>
        <strain evidence="8">NAU3</strain>
        <tissue evidence="8">Gut</tissue>
    </source>
</reference>
<evidence type="ECO:0000256" key="5">
    <source>
        <dbReference type="ARBA" id="ARBA00023125"/>
    </source>
</evidence>
<dbReference type="PANTHER" id="PTHR10670:SF0">
    <property type="entry name" value="DNA POLYMERASE EPSILON CATALYTIC SUBUNIT A"/>
    <property type="match status" value="1"/>
</dbReference>
<comment type="cofactor">
    <cofactor evidence="6">
        <name>[4Fe-4S] cluster</name>
        <dbReference type="ChEBI" id="CHEBI:49883"/>
    </cofactor>
</comment>
<dbReference type="Pfam" id="PF08490">
    <property type="entry name" value="DUF1744"/>
    <property type="match status" value="1"/>
</dbReference>
<dbReference type="PANTHER" id="PTHR10670">
    <property type="entry name" value="DNA POLYMERASE EPSILON CATALYTIC SUBUNIT A"/>
    <property type="match status" value="1"/>
</dbReference>
<comment type="similarity">
    <text evidence="6">Belongs to the DNA polymerase type-B family.</text>
</comment>
<evidence type="ECO:0000256" key="1">
    <source>
        <dbReference type="ARBA" id="ARBA00022679"/>
    </source>
</evidence>
<dbReference type="Proteomes" id="UP001281761">
    <property type="component" value="Unassembled WGS sequence"/>
</dbReference>
<keyword evidence="1 6" id="KW-0808">Transferase</keyword>
<keyword evidence="6" id="KW-0004">4Fe-4S</keyword>
<protein>
    <recommendedName>
        <fullName evidence="6">DNA polymerase epsilon catalytic subunit</fullName>
        <ecNumber evidence="6">2.7.7.7</ecNumber>
    </recommendedName>
</protein>
<comment type="subcellular location">
    <subcellularLocation>
        <location evidence="6">Nucleus</location>
    </subcellularLocation>
</comment>
<sequence>MDVLFARQLSHTNPSYVLPFSRSTSPDVGDSFLSVETTEIAEEELCGDTVYDPDKAPKQPSLMTDYHRSDIPSFIADGTDSPTQDYSAHSSQYFRKLRDFISKRVFIPIVVDLDSGFDSNVRQPDVLHKVKMSRVADDLLIHFYCWVSSPSSYLFDPLHLRSVHICMKKVLFHMLLAVTQLGLSVVYASSNRLIINIARRSLKDAEIVIKTMVSTILQKDLFKLIVIEPVQLWRKLIFLDRSNFGGMRPELEEEKQERLARDANRCLDNGSEQPRSPLEDVSILSTLPPMSGTDAENMVQTLWRVDFRFDLVNCFPKSMKSAFEIILKRYLTFHLQPDDDNTYVDTNEKQSDDGMGKDDEEDEVFKLIDHRAQELRKRAEKSRNRKLQKFVREKLQGDLITIVKRIRSLAQVDSLDDFESKPIKPVHWSSSPAVAYVTVICHILSLDKPLTKISQTIKRVILEMLNTTLFQKKQNSSFLRLQSSSRTCCARSVASLTNSIWLETRTSSKDDGTDPSARTRATRMTRCALCKAKQTSYLQLRCECQGQFTHTTKKSQILTTISNMTQIAEFYNFGVLLSFIRSISDMLEPIFAHFSFHIGEINP</sequence>
<dbReference type="GO" id="GO:0016787">
    <property type="term" value="F:hydrolase activity"/>
    <property type="evidence" value="ECO:0007669"/>
    <property type="project" value="UniProtKB-KW"/>
</dbReference>
<organism evidence="8 9">
    <name type="scientific">Blattamonas nauphoetae</name>
    <dbReference type="NCBI Taxonomy" id="2049346"/>
    <lineage>
        <taxon>Eukaryota</taxon>
        <taxon>Metamonada</taxon>
        <taxon>Preaxostyla</taxon>
        <taxon>Oxymonadida</taxon>
        <taxon>Blattamonas</taxon>
    </lineage>
</organism>
<dbReference type="EMBL" id="JARBJD010000140">
    <property type="protein sequence ID" value="KAK2950237.1"/>
    <property type="molecule type" value="Genomic_DNA"/>
</dbReference>
<keyword evidence="9" id="KW-1185">Reference proteome</keyword>
<keyword evidence="8" id="KW-0378">Hydrolase</keyword>
<evidence type="ECO:0000259" key="7">
    <source>
        <dbReference type="SMART" id="SM01159"/>
    </source>
</evidence>
<keyword evidence="6" id="KW-0411">Iron-sulfur</keyword>
<keyword evidence="6" id="KW-0408">Iron</keyword>
<dbReference type="InterPro" id="IPR054475">
    <property type="entry name" value="Znf-DPOE"/>
</dbReference>
<keyword evidence="6" id="KW-0479">Metal-binding</keyword>
<comment type="caution">
    <text evidence="8">The sequence shown here is derived from an EMBL/GenBank/DDBJ whole genome shotgun (WGS) entry which is preliminary data.</text>
</comment>
<comment type="function">
    <text evidence="6">DNA polymerase II participates in chromosomal DNA replication.</text>
</comment>